<gene>
    <name evidence="1" type="ORF">TRAPUB_11935</name>
</gene>
<comment type="caution">
    <text evidence="1">The sequence shown here is derived from an EMBL/GenBank/DDBJ whole genome shotgun (WGS) entry which is preliminary data.</text>
</comment>
<evidence type="ECO:0000313" key="1">
    <source>
        <dbReference type="EMBL" id="OJT11517.1"/>
    </source>
</evidence>
<evidence type="ECO:0000313" key="2">
    <source>
        <dbReference type="Proteomes" id="UP000184267"/>
    </source>
</evidence>
<keyword evidence="2" id="KW-1185">Reference proteome</keyword>
<dbReference type="AlphaFoldDB" id="A0A1M2VV79"/>
<sequence>MSQDSLNNVYQVDTISMSEAATITSSDSVQLHTGVACELCPRHELLLTTITGLRSALLASHEREAKAHAVLASTDYLLDEFVAVFRSTQDQCKLLEVEVAELRAKLANTYISPRLSEDAPK</sequence>
<reference evidence="1 2" key="1">
    <citation type="submission" date="2016-10" db="EMBL/GenBank/DDBJ databases">
        <title>Genome sequence of the basidiomycete white-rot fungus Trametes pubescens.</title>
        <authorList>
            <person name="Makela M.R."/>
            <person name="Granchi Z."/>
            <person name="Peng M."/>
            <person name="De Vries R.P."/>
            <person name="Grigoriev I."/>
            <person name="Riley R."/>
            <person name="Hilden K."/>
        </authorList>
    </citation>
    <scope>NUCLEOTIDE SEQUENCE [LARGE SCALE GENOMIC DNA]</scope>
    <source>
        <strain evidence="1 2">FBCC735</strain>
    </source>
</reference>
<dbReference type="Proteomes" id="UP000184267">
    <property type="component" value="Unassembled WGS sequence"/>
</dbReference>
<proteinExistence type="predicted"/>
<dbReference type="EMBL" id="MNAD01000628">
    <property type="protein sequence ID" value="OJT11517.1"/>
    <property type="molecule type" value="Genomic_DNA"/>
</dbReference>
<accession>A0A1M2VV79</accession>
<name>A0A1M2VV79_TRAPU</name>
<organism evidence="1 2">
    <name type="scientific">Trametes pubescens</name>
    <name type="common">White-rot fungus</name>
    <dbReference type="NCBI Taxonomy" id="154538"/>
    <lineage>
        <taxon>Eukaryota</taxon>
        <taxon>Fungi</taxon>
        <taxon>Dikarya</taxon>
        <taxon>Basidiomycota</taxon>
        <taxon>Agaricomycotina</taxon>
        <taxon>Agaricomycetes</taxon>
        <taxon>Polyporales</taxon>
        <taxon>Polyporaceae</taxon>
        <taxon>Trametes</taxon>
    </lineage>
</organism>
<protein>
    <submittedName>
        <fullName evidence="1">Uncharacterized protein</fullName>
    </submittedName>
</protein>